<evidence type="ECO:0000313" key="10">
    <source>
        <dbReference type="Proteomes" id="UP000261540"/>
    </source>
</evidence>
<keyword evidence="10" id="KW-1185">Reference proteome</keyword>
<dbReference type="GeneTree" id="ENSGT00960000186977"/>
<dbReference type="Pfam" id="PF02058">
    <property type="entry name" value="Guanylin"/>
    <property type="match status" value="1"/>
</dbReference>
<sequence>MNTKLTLAVLLAVFCIVSQAVQVKEEDFTFSLESVKMLKELIDAIVTRNPSPRLADTMTRAVCVHPALPDEFKPLCRSKKASMSIYRLGKSLSGRSGWGGGGGGAQEIS</sequence>
<comment type="subcellular location">
    <subcellularLocation>
        <location evidence="1">Secreted</location>
    </subcellularLocation>
</comment>
<accession>A0A3B3SIQ6</accession>
<dbReference type="Gene3D" id="3.90.1450.10">
    <property type="entry name" value="Guanylin"/>
    <property type="match status" value="1"/>
</dbReference>
<dbReference type="InterPro" id="IPR000879">
    <property type="entry name" value="Guanylin"/>
</dbReference>
<proteinExistence type="inferred from homology"/>
<evidence type="ECO:0000256" key="3">
    <source>
        <dbReference type="ARBA" id="ARBA00022525"/>
    </source>
</evidence>
<feature type="signal peptide" evidence="8">
    <location>
        <begin position="1"/>
        <end position="20"/>
    </location>
</feature>
<evidence type="ECO:0000256" key="1">
    <source>
        <dbReference type="ARBA" id="ARBA00004613"/>
    </source>
</evidence>
<dbReference type="STRING" id="1676925.ENSPKIP00000030185"/>
<reference evidence="9" key="1">
    <citation type="submission" date="2025-08" db="UniProtKB">
        <authorList>
            <consortium name="Ensembl"/>
        </authorList>
    </citation>
    <scope>IDENTIFICATION</scope>
</reference>
<comment type="function">
    <text evidence="6">Endogenous activator of intestinal guanylate cyclase. It stimulates this enzyme through the same receptor binding region as the heat-stable enterotoxins. May be a potent physiological regulator of intestinal fluid and electrolyte transport. May be an autocrine/paracrine regulator of intestinal salt and water transport.</text>
</comment>
<feature type="chain" id="PRO_5017291496" description="Guanylate cyclase activator 2B" evidence="8">
    <location>
        <begin position="21"/>
        <end position="109"/>
    </location>
</feature>
<evidence type="ECO:0000256" key="4">
    <source>
        <dbReference type="ARBA" id="ARBA00022729"/>
    </source>
</evidence>
<reference evidence="9" key="2">
    <citation type="submission" date="2025-09" db="UniProtKB">
        <authorList>
            <consortium name="Ensembl"/>
        </authorList>
    </citation>
    <scope>IDENTIFICATION</scope>
</reference>
<dbReference type="GO" id="GO:0005576">
    <property type="term" value="C:extracellular region"/>
    <property type="evidence" value="ECO:0007669"/>
    <property type="project" value="UniProtKB-SubCell"/>
</dbReference>
<evidence type="ECO:0000256" key="6">
    <source>
        <dbReference type="ARBA" id="ARBA00037765"/>
    </source>
</evidence>
<keyword evidence="3" id="KW-0964">Secreted</keyword>
<evidence type="ECO:0000313" key="9">
    <source>
        <dbReference type="Ensembl" id="ENSPKIP00000030185.1"/>
    </source>
</evidence>
<dbReference type="Proteomes" id="UP000261540">
    <property type="component" value="Unplaced"/>
</dbReference>
<dbReference type="PRINTS" id="PR00774">
    <property type="entry name" value="GUANYLIN"/>
</dbReference>
<dbReference type="PANTHER" id="PTHR11318">
    <property type="entry name" value="GUANYLIN FAMILY MEMBER"/>
    <property type="match status" value="1"/>
</dbReference>
<evidence type="ECO:0000256" key="8">
    <source>
        <dbReference type="SAM" id="SignalP"/>
    </source>
</evidence>
<dbReference type="GO" id="GO:0030250">
    <property type="term" value="F:guanylate cyclase activator activity"/>
    <property type="evidence" value="ECO:0007669"/>
    <property type="project" value="InterPro"/>
</dbReference>
<protein>
    <recommendedName>
        <fullName evidence="7">Guanylate cyclase activator 2B</fullName>
    </recommendedName>
</protein>
<evidence type="ECO:0000256" key="2">
    <source>
        <dbReference type="ARBA" id="ARBA00009883"/>
    </source>
</evidence>
<evidence type="ECO:0000256" key="5">
    <source>
        <dbReference type="ARBA" id="ARBA00023157"/>
    </source>
</evidence>
<keyword evidence="4 8" id="KW-0732">Signal</keyword>
<name>A0A3B3SIQ6_9TELE</name>
<dbReference type="InterPro" id="IPR036382">
    <property type="entry name" value="Guanylin_sf"/>
</dbReference>
<dbReference type="Ensembl" id="ENSPKIT00000010996.1">
    <property type="protein sequence ID" value="ENSPKIP00000030185.1"/>
    <property type="gene ID" value="ENSPKIG00000011140.1"/>
</dbReference>
<dbReference type="AlphaFoldDB" id="A0A3B3SIQ6"/>
<evidence type="ECO:0000256" key="7">
    <source>
        <dbReference type="ARBA" id="ARBA00041176"/>
    </source>
</evidence>
<organism evidence="9 10">
    <name type="scientific">Paramormyrops kingsleyae</name>
    <dbReference type="NCBI Taxonomy" id="1676925"/>
    <lineage>
        <taxon>Eukaryota</taxon>
        <taxon>Metazoa</taxon>
        <taxon>Chordata</taxon>
        <taxon>Craniata</taxon>
        <taxon>Vertebrata</taxon>
        <taxon>Euteleostomi</taxon>
        <taxon>Actinopterygii</taxon>
        <taxon>Neopterygii</taxon>
        <taxon>Teleostei</taxon>
        <taxon>Osteoglossocephala</taxon>
        <taxon>Osteoglossomorpha</taxon>
        <taxon>Osteoglossiformes</taxon>
        <taxon>Mormyridae</taxon>
        <taxon>Paramormyrops</taxon>
    </lineage>
</organism>
<dbReference type="SUPFAM" id="SSF89890">
    <property type="entry name" value="Proguanylin"/>
    <property type="match status" value="1"/>
</dbReference>
<comment type="similarity">
    <text evidence="2">Belongs to the guanylin family.</text>
</comment>
<dbReference type="PANTHER" id="PTHR11318:SF4">
    <property type="entry name" value="GUANYLATE CYCLASE ACTIVATOR 2B"/>
    <property type="match status" value="1"/>
</dbReference>
<keyword evidence="5" id="KW-1015">Disulfide bond</keyword>